<dbReference type="Proteomes" id="UP000031950">
    <property type="component" value="Unassembled WGS sequence"/>
</dbReference>
<dbReference type="EMBL" id="JXRQ01000018">
    <property type="protein sequence ID" value="KIL48761.1"/>
    <property type="molecule type" value="Genomic_DNA"/>
</dbReference>
<reference evidence="2 3" key="1">
    <citation type="submission" date="2015-01" db="EMBL/GenBank/DDBJ databases">
        <title>Genome sequence of Jeotgalibacillus alimentarius.</title>
        <authorList>
            <person name="Goh K.M."/>
            <person name="Chan K.-G."/>
            <person name="Yaakop A.S."/>
            <person name="Ee R."/>
            <person name="Gan H.M."/>
            <person name="Chan C.S."/>
        </authorList>
    </citation>
    <scope>NUCLEOTIDE SEQUENCE [LARGE SCALE GENOMIC DNA]</scope>
    <source>
        <strain evidence="2 3">YKJ-13</strain>
    </source>
</reference>
<feature type="transmembrane region" description="Helical" evidence="1">
    <location>
        <begin position="5"/>
        <end position="23"/>
    </location>
</feature>
<keyword evidence="1" id="KW-1133">Transmembrane helix</keyword>
<evidence type="ECO:0000313" key="3">
    <source>
        <dbReference type="Proteomes" id="UP000031950"/>
    </source>
</evidence>
<dbReference type="RefSeq" id="WP_041122562.1">
    <property type="nucleotide sequence ID" value="NZ_JXRQ01000018.1"/>
</dbReference>
<evidence type="ECO:0000313" key="2">
    <source>
        <dbReference type="EMBL" id="KIL48761.1"/>
    </source>
</evidence>
<protein>
    <submittedName>
        <fullName evidence="2">Uncharacterized protein</fullName>
    </submittedName>
</protein>
<dbReference type="AlphaFoldDB" id="A0A0C2VWH4"/>
<gene>
    <name evidence="2" type="ORF">KP77_19720</name>
</gene>
<evidence type="ECO:0000256" key="1">
    <source>
        <dbReference type="SAM" id="Phobius"/>
    </source>
</evidence>
<keyword evidence="1" id="KW-0812">Transmembrane</keyword>
<keyword evidence="1" id="KW-0472">Membrane</keyword>
<dbReference type="PATRIC" id="fig|135826.4.peg.1967"/>
<accession>A0A0C2VWH4</accession>
<comment type="caution">
    <text evidence="2">The sequence shown here is derived from an EMBL/GenBank/DDBJ whole genome shotgun (WGS) entry which is preliminary data.</text>
</comment>
<keyword evidence="3" id="KW-1185">Reference proteome</keyword>
<dbReference type="OrthoDB" id="2455535at2"/>
<feature type="transmembrane region" description="Helical" evidence="1">
    <location>
        <begin position="29"/>
        <end position="50"/>
    </location>
</feature>
<name>A0A0C2VWH4_9BACL</name>
<proteinExistence type="predicted"/>
<feature type="transmembrane region" description="Helical" evidence="1">
    <location>
        <begin position="57"/>
        <end position="80"/>
    </location>
</feature>
<organism evidence="2 3">
    <name type="scientific">Jeotgalibacillus alimentarius</name>
    <dbReference type="NCBI Taxonomy" id="135826"/>
    <lineage>
        <taxon>Bacteria</taxon>
        <taxon>Bacillati</taxon>
        <taxon>Bacillota</taxon>
        <taxon>Bacilli</taxon>
        <taxon>Bacillales</taxon>
        <taxon>Caryophanaceae</taxon>
        <taxon>Jeotgalibacillus</taxon>
    </lineage>
</organism>
<sequence>MEKKLFTWIGLFIFGGLLLQVFIQLETKYYMEALISIAAGAIIYTGLIILSRKNRNAWLLSTGVLAGAAIVMIFLSPHLFAH</sequence>